<sequence length="334" mass="36597">MTSVMEQTSSISGILEQSDERLRNAGESLARVWPTGFAALDRSLGGGLRGGGLTLLAGPQGVGKTTFALQLARNVARSGKSVVYFSFEHDPEDLLTRLISLEAGELLSSRAPGLEQIRTVLEDCSVSTSIEERLADLPSGPEALAAVREYADRLHVHRATGTSTDLTEIQNTAEQVWQASGQVPMLVVDYLQKVNVPGPQTNDEERSGIVAEGLKDLSIDGGMPVLAMVASDRDGITSGRRMRVHHLRGSSALAYEADAVMIFNQKYDVVARHHLVYDVTNAEKYHQWAVLTVEKNRFGQDGINLEFRKYFHQSRFSPDGSQVTEQLVDDRLFA</sequence>
<dbReference type="PROSITE" id="PS50162">
    <property type="entry name" value="RECA_2"/>
    <property type="match status" value="1"/>
</dbReference>
<dbReference type="PROSITE" id="PS51199">
    <property type="entry name" value="SF4_HELICASE"/>
    <property type="match status" value="1"/>
</dbReference>
<dbReference type="InterPro" id="IPR020588">
    <property type="entry name" value="RecA_ATP-bd"/>
</dbReference>
<dbReference type="PANTHER" id="PTHR30153">
    <property type="entry name" value="REPLICATIVE DNA HELICASE DNAB"/>
    <property type="match status" value="1"/>
</dbReference>
<feature type="domain" description="SF4 helicase" evidence="3">
    <location>
        <begin position="26"/>
        <end position="323"/>
    </location>
</feature>
<organism evidence="4 5">
    <name type="scientific">Nocardioides taihuensis</name>
    <dbReference type="NCBI Taxonomy" id="1835606"/>
    <lineage>
        <taxon>Bacteria</taxon>
        <taxon>Bacillati</taxon>
        <taxon>Actinomycetota</taxon>
        <taxon>Actinomycetes</taxon>
        <taxon>Propionibacteriales</taxon>
        <taxon>Nocardioidaceae</taxon>
        <taxon>Nocardioides</taxon>
    </lineage>
</organism>
<evidence type="ECO:0000256" key="1">
    <source>
        <dbReference type="ARBA" id="ARBA00022515"/>
    </source>
</evidence>
<dbReference type="Gene3D" id="3.40.50.300">
    <property type="entry name" value="P-loop containing nucleotide triphosphate hydrolases"/>
    <property type="match status" value="1"/>
</dbReference>
<dbReference type="PANTHER" id="PTHR30153:SF2">
    <property type="entry name" value="REPLICATIVE DNA HELICASE"/>
    <property type="match status" value="1"/>
</dbReference>
<feature type="domain" description="RecA family profile 1" evidence="2">
    <location>
        <begin position="29"/>
        <end position="84"/>
    </location>
</feature>
<gene>
    <name evidence="4" type="ORF">ACFPGP_08960</name>
</gene>
<dbReference type="InterPro" id="IPR007694">
    <property type="entry name" value="DNA_helicase_DnaB-like_C"/>
</dbReference>
<dbReference type="InterPro" id="IPR003593">
    <property type="entry name" value="AAA+_ATPase"/>
</dbReference>
<evidence type="ECO:0000313" key="4">
    <source>
        <dbReference type="EMBL" id="MFC5176799.1"/>
    </source>
</evidence>
<reference evidence="5" key="1">
    <citation type="journal article" date="2019" name="Int. J. Syst. Evol. Microbiol.">
        <title>The Global Catalogue of Microorganisms (GCM) 10K type strain sequencing project: providing services to taxonomists for standard genome sequencing and annotation.</title>
        <authorList>
            <consortium name="The Broad Institute Genomics Platform"/>
            <consortium name="The Broad Institute Genome Sequencing Center for Infectious Disease"/>
            <person name="Wu L."/>
            <person name="Ma J."/>
        </authorList>
    </citation>
    <scope>NUCLEOTIDE SEQUENCE [LARGE SCALE GENOMIC DNA]</scope>
    <source>
        <strain evidence="5">DFY41</strain>
    </source>
</reference>
<dbReference type="PRINTS" id="PR01874">
    <property type="entry name" value="DNAREPAIRADA"/>
</dbReference>
<keyword evidence="5" id="KW-1185">Reference proteome</keyword>
<accession>A0ABW0BHJ5</accession>
<dbReference type="EMBL" id="JBHSKD010000008">
    <property type="protein sequence ID" value="MFC5176799.1"/>
    <property type="molecule type" value="Genomic_DNA"/>
</dbReference>
<dbReference type="Proteomes" id="UP001596087">
    <property type="component" value="Unassembled WGS sequence"/>
</dbReference>
<dbReference type="Pfam" id="PF03796">
    <property type="entry name" value="DnaB_C"/>
    <property type="match status" value="1"/>
</dbReference>
<comment type="caution">
    <text evidence="4">The sequence shown here is derived from an EMBL/GenBank/DDBJ whole genome shotgun (WGS) entry which is preliminary data.</text>
</comment>
<dbReference type="InterPro" id="IPR027417">
    <property type="entry name" value="P-loop_NTPase"/>
</dbReference>
<dbReference type="SMART" id="SM00382">
    <property type="entry name" value="AAA"/>
    <property type="match status" value="1"/>
</dbReference>
<evidence type="ECO:0000259" key="2">
    <source>
        <dbReference type="PROSITE" id="PS50162"/>
    </source>
</evidence>
<dbReference type="RefSeq" id="WP_378589362.1">
    <property type="nucleotide sequence ID" value="NZ_JBHSKD010000008.1"/>
</dbReference>
<evidence type="ECO:0000313" key="5">
    <source>
        <dbReference type="Proteomes" id="UP001596087"/>
    </source>
</evidence>
<name>A0ABW0BHJ5_9ACTN</name>
<dbReference type="SUPFAM" id="SSF52540">
    <property type="entry name" value="P-loop containing nucleoside triphosphate hydrolases"/>
    <property type="match status" value="1"/>
</dbReference>
<keyword evidence="1" id="KW-0639">Primosome</keyword>
<proteinExistence type="predicted"/>
<evidence type="ECO:0000259" key="3">
    <source>
        <dbReference type="PROSITE" id="PS51199"/>
    </source>
</evidence>
<protein>
    <submittedName>
        <fullName evidence="4">DnaB-like helicase C-terminal domain-containing protein</fullName>
    </submittedName>
</protein>